<evidence type="ECO:0000313" key="2">
    <source>
        <dbReference type="Proteomes" id="UP000220005"/>
    </source>
</evidence>
<sequence length="135" mass="15595">MDAKINAYVQEIKALQKRTQRKLYRAVCDSYDEYIAHPVEERSLALKVSVVLGKSNRLNQIQNECDAEFNTIIKELRQYLTDNGRDQSIADQAEQEYKTEKEAMTKELTNLTYSQVTGKGEGAQWIQDHYAEWGS</sequence>
<organism evidence="1 2">
    <name type="scientific">Faecalibacterium prausnitzii</name>
    <dbReference type="NCBI Taxonomy" id="853"/>
    <lineage>
        <taxon>Bacteria</taxon>
        <taxon>Bacillati</taxon>
        <taxon>Bacillota</taxon>
        <taxon>Clostridia</taxon>
        <taxon>Eubacteriales</taxon>
        <taxon>Oscillospiraceae</taxon>
        <taxon>Faecalibacterium</taxon>
    </lineage>
</organism>
<evidence type="ECO:0000313" key="1">
    <source>
        <dbReference type="EMBL" id="PDX82583.1"/>
    </source>
</evidence>
<proteinExistence type="predicted"/>
<dbReference type="AlphaFoldDB" id="A0A2A7ATZ7"/>
<accession>A0A2A7ATZ7</accession>
<dbReference type="EMBL" id="NMTY01000004">
    <property type="protein sequence ID" value="PDX82583.1"/>
    <property type="molecule type" value="Genomic_DNA"/>
</dbReference>
<name>A0A2A7ATZ7_9FIRM</name>
<gene>
    <name evidence="1" type="ORF">CGS58_03790</name>
</gene>
<reference evidence="1 2" key="1">
    <citation type="journal article" date="2017" name="Front. Microbiol.">
        <title>New Insights into the Diversity of the Genus Faecalibacterium.</title>
        <authorList>
            <person name="Benevides L."/>
            <person name="Burman S."/>
            <person name="Martin R."/>
            <person name="Robert V."/>
            <person name="Thomas M."/>
            <person name="Miquel S."/>
            <person name="Chain F."/>
            <person name="Sokol H."/>
            <person name="Bermudez-Humaran L.G."/>
            <person name="Morrison M."/>
            <person name="Langella P."/>
            <person name="Azevedo V.A."/>
            <person name="Chatel J.M."/>
            <person name="Soares S."/>
        </authorList>
    </citation>
    <scope>NUCLEOTIDE SEQUENCE [LARGE SCALE GENOMIC DNA]</scope>
    <source>
        <strain evidence="1 2">CNCM I 4575</strain>
    </source>
</reference>
<comment type="caution">
    <text evidence="1">The sequence shown here is derived from an EMBL/GenBank/DDBJ whole genome shotgun (WGS) entry which is preliminary data.</text>
</comment>
<protein>
    <submittedName>
        <fullName evidence="1">Uncharacterized protein</fullName>
    </submittedName>
</protein>
<dbReference type="Proteomes" id="UP000220005">
    <property type="component" value="Unassembled WGS sequence"/>
</dbReference>